<dbReference type="Proteomes" id="UP001515500">
    <property type="component" value="Chromosome 16"/>
</dbReference>
<dbReference type="AlphaFoldDB" id="A0AB40CQ63"/>
<dbReference type="GO" id="GO:0005794">
    <property type="term" value="C:Golgi apparatus"/>
    <property type="evidence" value="ECO:0007669"/>
    <property type="project" value="TreeGrafter"/>
</dbReference>
<dbReference type="PANTHER" id="PTHR37749:SF1">
    <property type="entry name" value="TRANSMEMBRANE PROTEIN"/>
    <property type="match status" value="1"/>
</dbReference>
<evidence type="ECO:0000256" key="1">
    <source>
        <dbReference type="SAM" id="Phobius"/>
    </source>
</evidence>
<accession>A0AB40CQ63</accession>
<reference evidence="3" key="1">
    <citation type="submission" date="2025-08" db="UniProtKB">
        <authorList>
            <consortium name="RefSeq"/>
        </authorList>
    </citation>
    <scope>IDENTIFICATION</scope>
</reference>
<dbReference type="GeneID" id="120279371"/>
<proteinExistence type="predicted"/>
<name>A0AB40CQ63_DIOCR</name>
<gene>
    <name evidence="3" type="primary">LOC120279371</name>
</gene>
<keyword evidence="1" id="KW-0472">Membrane</keyword>
<protein>
    <submittedName>
        <fullName evidence="3">Uncharacterized protein LOC120279371</fullName>
    </submittedName>
</protein>
<dbReference type="RefSeq" id="XP_039142230.1">
    <property type="nucleotide sequence ID" value="XM_039286296.1"/>
</dbReference>
<evidence type="ECO:0000313" key="2">
    <source>
        <dbReference type="Proteomes" id="UP001515500"/>
    </source>
</evidence>
<evidence type="ECO:0000313" key="3">
    <source>
        <dbReference type="RefSeq" id="XP_039142230.1"/>
    </source>
</evidence>
<organism evidence="2 3">
    <name type="scientific">Dioscorea cayennensis subsp. rotundata</name>
    <name type="common">White Guinea yam</name>
    <name type="synonym">Dioscorea rotundata</name>
    <dbReference type="NCBI Taxonomy" id="55577"/>
    <lineage>
        <taxon>Eukaryota</taxon>
        <taxon>Viridiplantae</taxon>
        <taxon>Streptophyta</taxon>
        <taxon>Embryophyta</taxon>
        <taxon>Tracheophyta</taxon>
        <taxon>Spermatophyta</taxon>
        <taxon>Magnoliopsida</taxon>
        <taxon>Liliopsida</taxon>
        <taxon>Dioscoreales</taxon>
        <taxon>Dioscoreaceae</taxon>
        <taxon>Dioscorea</taxon>
    </lineage>
</organism>
<keyword evidence="1" id="KW-0812">Transmembrane</keyword>
<keyword evidence="2" id="KW-1185">Reference proteome</keyword>
<feature type="transmembrane region" description="Helical" evidence="1">
    <location>
        <begin position="12"/>
        <end position="31"/>
    </location>
</feature>
<sequence length="51" mass="5578">MEVEAPGLLRYFIGAAIMIAGVVLPLVYMMFRNKRSSAPSSFSKQTSKGLI</sequence>
<dbReference type="PANTHER" id="PTHR37749">
    <property type="entry name" value="TRANSMEMBRANE PROTEIN"/>
    <property type="match status" value="1"/>
</dbReference>
<keyword evidence="1" id="KW-1133">Transmembrane helix</keyword>